<keyword evidence="8 14" id="KW-0479">Metal-binding</keyword>
<evidence type="ECO:0000256" key="2">
    <source>
        <dbReference type="ARBA" id="ARBA00001933"/>
    </source>
</evidence>
<protein>
    <recommendedName>
        <fullName evidence="5">L-lysine 2,3-aminomutase</fullName>
    </recommendedName>
    <alternativeName>
        <fullName evidence="13">EF-P post-translational modification enzyme B</fullName>
    </alternativeName>
</protein>
<keyword evidence="11 14" id="KW-0411">Iron-sulfur</keyword>
<evidence type="ECO:0000256" key="3">
    <source>
        <dbReference type="ARBA" id="ARBA00001966"/>
    </source>
</evidence>
<evidence type="ECO:0000256" key="7">
    <source>
        <dbReference type="ARBA" id="ARBA00022691"/>
    </source>
</evidence>
<dbReference type="InterPro" id="IPR022462">
    <property type="entry name" value="EpmB"/>
</dbReference>
<dbReference type="PROSITE" id="PS51918">
    <property type="entry name" value="RADICAL_SAM"/>
    <property type="match status" value="1"/>
</dbReference>
<dbReference type="SFLD" id="SFLDF00314">
    <property type="entry name" value="L-lysine_2_3-aminomutase_(yjeK"/>
    <property type="match status" value="1"/>
</dbReference>
<feature type="binding site" evidence="14">
    <location>
        <position position="133"/>
    </location>
    <ligand>
        <name>[4Fe-4S] cluster</name>
        <dbReference type="ChEBI" id="CHEBI:49883"/>
        <note>4Fe-4S-S-AdoMet</note>
    </ligand>
</feature>
<sequence length="349" mass="38625">MAGWVFVDEILASDEQSVRALCPGDPAVGWRQAMRRAIRDPKELCRRLELPVSLGNSGAAEAFPVFVPLEFLSRMRVGDPSDPLLRQVLAAEPETHSPAGFVSDPLDEQKASPLPGLLHKYHGRALLVTTGACAVHCRYCFRRHFPYQSVPKSAAAWAPAVSHIQADSSIEEVLLSGGDPLTLVDSLLGQLVHSLDAIPHIRRLRFHTRLPIVIPQRVTDQLLELLTELRATPWMVVHCNHVAELDEATLAALGRLIDAGIPVLNQAVLLRGVNDSVEALEQLSLRLVDHRVQPYYLHQLDRVQGAAHFEVSEAEGRRLIAELRTRLPGYAMPQYVRELPGEASKMPVE</sequence>
<evidence type="ECO:0000256" key="11">
    <source>
        <dbReference type="ARBA" id="ARBA00023014"/>
    </source>
</evidence>
<keyword evidence="10" id="KW-0408">Iron</keyword>
<keyword evidence="6 14" id="KW-0004">4Fe-4S</keyword>
<dbReference type="NCBIfam" id="TIGR00238">
    <property type="entry name" value="KamA family radical SAM protein"/>
    <property type="match status" value="1"/>
</dbReference>
<evidence type="ECO:0000256" key="5">
    <source>
        <dbReference type="ARBA" id="ARBA00022363"/>
    </source>
</evidence>
<evidence type="ECO:0000256" key="10">
    <source>
        <dbReference type="ARBA" id="ARBA00023004"/>
    </source>
</evidence>
<evidence type="ECO:0000313" key="17">
    <source>
        <dbReference type="EMBL" id="QEG41944.1"/>
    </source>
</evidence>
<evidence type="ECO:0000256" key="12">
    <source>
        <dbReference type="ARBA" id="ARBA00023235"/>
    </source>
</evidence>
<dbReference type="PIRSF" id="PIRSF004911">
    <property type="entry name" value="DUF160"/>
    <property type="match status" value="1"/>
</dbReference>
<evidence type="ECO:0000256" key="4">
    <source>
        <dbReference type="ARBA" id="ARBA00008703"/>
    </source>
</evidence>
<dbReference type="GO" id="GO:0046872">
    <property type="term" value="F:metal ion binding"/>
    <property type="evidence" value="ECO:0007669"/>
    <property type="project" value="UniProtKB-KW"/>
</dbReference>
<dbReference type="GO" id="GO:0051539">
    <property type="term" value="F:4 iron, 4 sulfur cluster binding"/>
    <property type="evidence" value="ECO:0007669"/>
    <property type="project" value="UniProtKB-KW"/>
</dbReference>
<dbReference type="Pfam" id="PF04055">
    <property type="entry name" value="Radical_SAM"/>
    <property type="match status" value="1"/>
</dbReference>
<keyword evidence="7" id="KW-0949">S-adenosyl-L-methionine</keyword>
<organism evidence="17 18">
    <name type="scientific">Roseimaritima ulvae</name>
    <dbReference type="NCBI Taxonomy" id="980254"/>
    <lineage>
        <taxon>Bacteria</taxon>
        <taxon>Pseudomonadati</taxon>
        <taxon>Planctomycetota</taxon>
        <taxon>Planctomycetia</taxon>
        <taxon>Pirellulales</taxon>
        <taxon>Pirellulaceae</taxon>
        <taxon>Roseimaritima</taxon>
    </lineage>
</organism>
<dbReference type="InterPro" id="IPR007197">
    <property type="entry name" value="rSAM"/>
</dbReference>
<dbReference type="GO" id="GO:0016853">
    <property type="term" value="F:isomerase activity"/>
    <property type="evidence" value="ECO:0007669"/>
    <property type="project" value="UniProtKB-KW"/>
</dbReference>
<dbReference type="InterPro" id="IPR003739">
    <property type="entry name" value="Lys_aminomutase/Glu_NH3_mut"/>
</dbReference>
<evidence type="ECO:0000256" key="1">
    <source>
        <dbReference type="ARBA" id="ARBA00001352"/>
    </source>
</evidence>
<evidence type="ECO:0000256" key="13">
    <source>
        <dbReference type="ARBA" id="ARBA00030756"/>
    </source>
</evidence>
<dbReference type="InterPro" id="IPR058240">
    <property type="entry name" value="rSAM_sf"/>
</dbReference>
<dbReference type="AlphaFoldDB" id="A0A5B9QSH7"/>
<evidence type="ECO:0000313" key="18">
    <source>
        <dbReference type="Proteomes" id="UP000325286"/>
    </source>
</evidence>
<dbReference type="Proteomes" id="UP000325286">
    <property type="component" value="Chromosome"/>
</dbReference>
<dbReference type="PANTHER" id="PTHR30538">
    <property type="entry name" value="LYSINE 2,3-AMINOMUTASE-RELATED"/>
    <property type="match status" value="1"/>
</dbReference>
<dbReference type="SUPFAM" id="SSF102114">
    <property type="entry name" value="Radical SAM enzymes"/>
    <property type="match status" value="1"/>
</dbReference>
<dbReference type="KEGG" id="rul:UC8_39720"/>
<keyword evidence="18" id="KW-1185">Reference proteome</keyword>
<dbReference type="CDD" id="cd01335">
    <property type="entry name" value="Radical_SAM"/>
    <property type="match status" value="1"/>
</dbReference>
<feature type="domain" description="Radical SAM core" evidence="16">
    <location>
        <begin position="119"/>
        <end position="331"/>
    </location>
</feature>
<dbReference type="PANTHER" id="PTHR30538:SF1">
    <property type="entry name" value="L-LYSINE 2,3-AMINOMUTASE"/>
    <property type="match status" value="1"/>
</dbReference>
<comment type="cofactor">
    <cofactor evidence="3">
        <name>[4Fe-4S] cluster</name>
        <dbReference type="ChEBI" id="CHEBI:49883"/>
    </cofactor>
</comment>
<proteinExistence type="inferred from homology"/>
<dbReference type="SFLD" id="SFLDS00029">
    <property type="entry name" value="Radical_SAM"/>
    <property type="match status" value="1"/>
</dbReference>
<evidence type="ECO:0000259" key="16">
    <source>
        <dbReference type="PROSITE" id="PS51918"/>
    </source>
</evidence>
<evidence type="ECO:0000256" key="15">
    <source>
        <dbReference type="PIRSR" id="PIRSR603739-50"/>
    </source>
</evidence>
<evidence type="ECO:0000256" key="6">
    <source>
        <dbReference type="ARBA" id="ARBA00022485"/>
    </source>
</evidence>
<accession>A0A5B9QSH7</accession>
<feature type="binding site" evidence="14">
    <location>
        <position position="140"/>
    </location>
    <ligand>
        <name>[4Fe-4S] cluster</name>
        <dbReference type="ChEBI" id="CHEBI:49883"/>
        <note>4Fe-4S-S-AdoMet</note>
    </ligand>
</feature>
<name>A0A5B9QSH7_9BACT</name>
<keyword evidence="9 15" id="KW-0663">Pyridoxal phosphate</keyword>
<feature type="modified residue" description="N6-(pyridoxal phosphate)lysine" evidence="15">
    <location>
        <position position="345"/>
    </location>
</feature>
<evidence type="ECO:0000256" key="8">
    <source>
        <dbReference type="ARBA" id="ARBA00022723"/>
    </source>
</evidence>
<dbReference type="InterPro" id="IPR013785">
    <property type="entry name" value="Aldolase_TIM"/>
</dbReference>
<evidence type="ECO:0000256" key="9">
    <source>
        <dbReference type="ARBA" id="ARBA00022898"/>
    </source>
</evidence>
<dbReference type="EMBL" id="CP042914">
    <property type="protein sequence ID" value="QEG41944.1"/>
    <property type="molecule type" value="Genomic_DNA"/>
</dbReference>
<comment type="similarity">
    <text evidence="4">Belongs to the radical SAM superfamily. KamA family.</text>
</comment>
<comment type="catalytic activity">
    <reaction evidence="1">
        <text>L-lysine = D-beta-lysine</text>
        <dbReference type="Rhea" id="RHEA:44148"/>
        <dbReference type="ChEBI" id="CHEBI:32551"/>
        <dbReference type="ChEBI" id="CHEBI:84138"/>
    </reaction>
</comment>
<dbReference type="SFLD" id="SFLDG01070">
    <property type="entry name" value="PLP-dependent"/>
    <property type="match status" value="1"/>
</dbReference>
<feature type="binding site" evidence="14">
    <location>
        <position position="137"/>
    </location>
    <ligand>
        <name>[4Fe-4S] cluster</name>
        <dbReference type="ChEBI" id="CHEBI:49883"/>
        <note>4Fe-4S-S-AdoMet</note>
    </ligand>
</feature>
<reference evidence="17 18" key="1">
    <citation type="submission" date="2019-08" db="EMBL/GenBank/DDBJ databases">
        <title>Deep-cultivation of Planctomycetes and their phenomic and genomic characterization uncovers novel biology.</title>
        <authorList>
            <person name="Wiegand S."/>
            <person name="Jogler M."/>
            <person name="Boedeker C."/>
            <person name="Pinto D."/>
            <person name="Vollmers J."/>
            <person name="Rivas-Marin E."/>
            <person name="Kohn T."/>
            <person name="Peeters S.H."/>
            <person name="Heuer A."/>
            <person name="Rast P."/>
            <person name="Oberbeckmann S."/>
            <person name="Bunk B."/>
            <person name="Jeske O."/>
            <person name="Meyerdierks A."/>
            <person name="Storesund J.E."/>
            <person name="Kallscheuer N."/>
            <person name="Luecker S."/>
            <person name="Lage O.M."/>
            <person name="Pohl T."/>
            <person name="Merkel B.J."/>
            <person name="Hornburger P."/>
            <person name="Mueller R.-W."/>
            <person name="Bruemmer F."/>
            <person name="Labrenz M."/>
            <person name="Spormann A.M."/>
            <person name="Op den Camp H."/>
            <person name="Overmann J."/>
            <person name="Amann R."/>
            <person name="Jetten M.S.M."/>
            <person name="Mascher T."/>
            <person name="Medema M.H."/>
            <person name="Devos D.P."/>
            <person name="Kaster A.-K."/>
            <person name="Ovreas L."/>
            <person name="Rohde M."/>
            <person name="Galperin M.Y."/>
            <person name="Jogler C."/>
        </authorList>
    </citation>
    <scope>NUCLEOTIDE SEQUENCE [LARGE SCALE GENOMIC DNA]</scope>
    <source>
        <strain evidence="17 18">UC8</strain>
    </source>
</reference>
<dbReference type="Gene3D" id="3.20.20.70">
    <property type="entry name" value="Aldolase class I"/>
    <property type="match status" value="1"/>
</dbReference>
<comment type="cofactor">
    <cofactor evidence="2 15">
        <name>pyridoxal 5'-phosphate</name>
        <dbReference type="ChEBI" id="CHEBI:597326"/>
    </cofactor>
</comment>
<dbReference type="NCBIfam" id="TIGR03821">
    <property type="entry name" value="EFP_modif_epmB"/>
    <property type="match status" value="1"/>
</dbReference>
<gene>
    <name evidence="17" type="primary">epmB</name>
    <name evidence="17" type="ORF">UC8_39720</name>
</gene>
<keyword evidence="12 17" id="KW-0413">Isomerase</keyword>
<evidence type="ECO:0000256" key="14">
    <source>
        <dbReference type="PIRSR" id="PIRSR004911-1"/>
    </source>
</evidence>